<feature type="domain" description="Flagellar hook protein FlgE D2" evidence="8">
    <location>
        <begin position="162"/>
        <end position="387"/>
    </location>
</feature>
<dbReference type="AlphaFoldDB" id="A0AA35D5S8"/>
<evidence type="ECO:0000313" key="10">
    <source>
        <dbReference type="EMBL" id="CAB5677682.1"/>
    </source>
</evidence>
<comment type="subcellular location">
    <subcellularLocation>
        <location evidence="1 5">Bacterial flagellum basal body</location>
    </subcellularLocation>
</comment>
<dbReference type="RefSeq" id="WP_234687501.1">
    <property type="nucleotide sequence ID" value="NZ_CAHPRW010000041.1"/>
</dbReference>
<dbReference type="Pfam" id="PF22692">
    <property type="entry name" value="LlgE_F_G_D1"/>
    <property type="match status" value="1"/>
</dbReference>
<evidence type="ECO:0000256" key="1">
    <source>
        <dbReference type="ARBA" id="ARBA00004117"/>
    </source>
</evidence>
<dbReference type="InterPro" id="IPR053967">
    <property type="entry name" value="LlgE_F_G-like_D1"/>
</dbReference>
<dbReference type="InterPro" id="IPR037058">
    <property type="entry name" value="Falgellar_hook_FlgE_sf"/>
</dbReference>
<dbReference type="GO" id="GO:0071978">
    <property type="term" value="P:bacterial-type flagellum-dependent swarming motility"/>
    <property type="evidence" value="ECO:0007669"/>
    <property type="project" value="TreeGrafter"/>
</dbReference>
<dbReference type="EMBL" id="CAHPSC010000012">
    <property type="protein sequence ID" value="CAB5677682.1"/>
    <property type="molecule type" value="Genomic_DNA"/>
</dbReference>
<dbReference type="PANTHER" id="PTHR30435:SF1">
    <property type="entry name" value="FLAGELLAR HOOK PROTEIN FLGE"/>
    <property type="match status" value="1"/>
</dbReference>
<dbReference type="InterPro" id="IPR020013">
    <property type="entry name" value="Flagellar_FlgE/F/G"/>
</dbReference>
<dbReference type="GO" id="GO:0005829">
    <property type="term" value="C:cytosol"/>
    <property type="evidence" value="ECO:0007669"/>
    <property type="project" value="TreeGrafter"/>
</dbReference>
<dbReference type="Pfam" id="PF00460">
    <property type="entry name" value="Flg_bb_rod"/>
    <property type="match status" value="1"/>
</dbReference>
<dbReference type="Proteomes" id="UP000834458">
    <property type="component" value="Unassembled WGS sequence"/>
</dbReference>
<evidence type="ECO:0000256" key="2">
    <source>
        <dbReference type="ARBA" id="ARBA00009677"/>
    </source>
</evidence>
<evidence type="ECO:0000259" key="7">
    <source>
        <dbReference type="Pfam" id="PF06429"/>
    </source>
</evidence>
<dbReference type="InterPro" id="IPR001444">
    <property type="entry name" value="Flag_bb_rod_N"/>
</dbReference>
<dbReference type="InterPro" id="IPR037925">
    <property type="entry name" value="FlgE/F/G-like"/>
</dbReference>
<evidence type="ECO:0000259" key="8">
    <source>
        <dbReference type="Pfam" id="PF07559"/>
    </source>
</evidence>
<keyword evidence="10" id="KW-0966">Cell projection</keyword>
<reference evidence="10" key="1">
    <citation type="submission" date="2020-05" db="EMBL/GenBank/DDBJ databases">
        <authorList>
            <person name="Delgado-Blas J."/>
        </authorList>
    </citation>
    <scope>NUCLEOTIDE SEQUENCE</scope>
    <source>
        <strain evidence="10">BB1454</strain>
    </source>
</reference>
<protein>
    <recommendedName>
        <fullName evidence="3 5">Flagellar hook protein FlgE</fullName>
    </recommendedName>
</protein>
<dbReference type="SUPFAM" id="SSF117143">
    <property type="entry name" value="Flagellar hook protein flgE"/>
    <property type="match status" value="1"/>
</dbReference>
<name>A0AA35D5S8_9BURK</name>
<dbReference type="GO" id="GO:0009424">
    <property type="term" value="C:bacterial-type flagellum hook"/>
    <property type="evidence" value="ECO:0007669"/>
    <property type="project" value="TreeGrafter"/>
</dbReference>
<sequence>MGFYHGLSGLNAASKNLDVIGHNIANSNTVGFKQSRAEFNEMVASAMGAASGNNSGIGVSVASVAQQFTQGVITPSANGLDMAINGDGFFVVQTPSGTAYTRNGAFQLNKVGELQTANQDKVMGYKIDPATGTRSSTLVPLMFPTGAAIPAKQTDSVSLIANLDARVDHTATPAPSRATTGTSLNVFDSQGVATPLGFYFEKVGANTWNIFNGLDSSTATPPIVAPSTGQVVADSTGKITGLIGLGAPLPTDPADLADENNYPTDFTYSYYGPDDSTPPVYAIRQATFSDANAWEFTRDANGNVISAKLSSSLASAANAATDPTDAAITPQSYTLNLVVNPNPSNPNSPPTVGGVPGPGSFNVSVNLDGLTQYGTSWSIAKLTQNGFTAGELTGVNVASDGTLLASYSNGVTRAEGQIALAKFTNTQGLQPDGNNNWVESFDSGPPVYGAAGSGSFGVIQGSALEESTVDLTAQLVGMMTAQRAYQANAQTIKTQDQIFSTLVNLR</sequence>
<evidence type="ECO:0000256" key="4">
    <source>
        <dbReference type="ARBA" id="ARBA00023143"/>
    </source>
</evidence>
<organism evidence="10 11">
    <name type="scientific">Comamonas aquatica</name>
    <dbReference type="NCBI Taxonomy" id="225991"/>
    <lineage>
        <taxon>Bacteria</taxon>
        <taxon>Pseudomonadati</taxon>
        <taxon>Pseudomonadota</taxon>
        <taxon>Betaproteobacteria</taxon>
        <taxon>Burkholderiales</taxon>
        <taxon>Comamonadaceae</taxon>
        <taxon>Comamonas</taxon>
    </lineage>
</organism>
<evidence type="ECO:0000313" key="11">
    <source>
        <dbReference type="Proteomes" id="UP000834458"/>
    </source>
</evidence>
<feature type="domain" description="Flagellar hook protein FlgE/F/G-like D1" evidence="9">
    <location>
        <begin position="83"/>
        <end position="126"/>
    </location>
</feature>
<proteinExistence type="inferred from homology"/>
<comment type="caution">
    <text evidence="10">The sequence shown here is derived from an EMBL/GenBank/DDBJ whole genome shotgun (WGS) entry which is preliminary data.</text>
</comment>
<evidence type="ECO:0000256" key="3">
    <source>
        <dbReference type="ARBA" id="ARBA00019015"/>
    </source>
</evidence>
<keyword evidence="10" id="KW-0969">Cilium</keyword>
<gene>
    <name evidence="10" type="primary">flgE</name>
    <name evidence="10" type="ORF">GHA_01216</name>
</gene>
<feature type="domain" description="Flagellar basal body rod protein N-terminal" evidence="6">
    <location>
        <begin position="3"/>
        <end position="33"/>
    </location>
</feature>
<evidence type="ECO:0000256" key="5">
    <source>
        <dbReference type="RuleBase" id="RU362116"/>
    </source>
</evidence>
<dbReference type="GO" id="GO:0009425">
    <property type="term" value="C:bacterial-type flagellum basal body"/>
    <property type="evidence" value="ECO:0007669"/>
    <property type="project" value="UniProtKB-SubCell"/>
</dbReference>
<evidence type="ECO:0000259" key="9">
    <source>
        <dbReference type="Pfam" id="PF22692"/>
    </source>
</evidence>
<dbReference type="Gene3D" id="2.60.98.20">
    <property type="entry name" value="Flagellar hook protein FlgE"/>
    <property type="match status" value="1"/>
</dbReference>
<dbReference type="NCBIfam" id="TIGR03506">
    <property type="entry name" value="FlgEFG_subfam"/>
    <property type="match status" value="1"/>
</dbReference>
<comment type="function">
    <text evidence="5">A flexible structure which links the flagellar filament to the drive apparatus in the basal body.</text>
</comment>
<accession>A0AA35D5S8</accession>
<keyword evidence="10" id="KW-0282">Flagellum</keyword>
<dbReference type="Pfam" id="PF06429">
    <property type="entry name" value="Flg_bbr_C"/>
    <property type="match status" value="1"/>
</dbReference>
<dbReference type="Pfam" id="PF07559">
    <property type="entry name" value="FlgE_D2"/>
    <property type="match status" value="1"/>
</dbReference>
<keyword evidence="4 5" id="KW-0975">Bacterial flagellum</keyword>
<dbReference type="PANTHER" id="PTHR30435">
    <property type="entry name" value="FLAGELLAR PROTEIN"/>
    <property type="match status" value="1"/>
</dbReference>
<evidence type="ECO:0000259" key="6">
    <source>
        <dbReference type="Pfam" id="PF00460"/>
    </source>
</evidence>
<dbReference type="InterPro" id="IPR011491">
    <property type="entry name" value="FlgE_D2"/>
</dbReference>
<dbReference type="InterPro" id="IPR010930">
    <property type="entry name" value="Flg_bb/hook_C_dom"/>
</dbReference>
<feature type="domain" description="Flagellar basal-body/hook protein C-terminal" evidence="7">
    <location>
        <begin position="462"/>
        <end position="505"/>
    </location>
</feature>
<comment type="similarity">
    <text evidence="2 5">Belongs to the flagella basal body rod proteins family.</text>
</comment>